<gene>
    <name evidence="8" type="ORF">GLAREA_04095</name>
</gene>
<dbReference type="InterPro" id="IPR050529">
    <property type="entry name" value="CYP450_sterol_14alpha_dmase"/>
</dbReference>
<dbReference type="Gene3D" id="1.10.630.10">
    <property type="entry name" value="Cytochrome P450"/>
    <property type="match status" value="1"/>
</dbReference>
<protein>
    <submittedName>
        <fullName evidence="8">Cytochrome P450</fullName>
    </submittedName>
</protein>
<evidence type="ECO:0000313" key="8">
    <source>
        <dbReference type="EMBL" id="EPE31128.1"/>
    </source>
</evidence>
<comment type="similarity">
    <text evidence="2">Belongs to the cytochrome P450 family.</text>
</comment>
<dbReference type="RefSeq" id="XP_008082539.1">
    <property type="nucleotide sequence ID" value="XM_008084348.1"/>
</dbReference>
<proteinExistence type="inferred from homology"/>
<organism evidence="8 9">
    <name type="scientific">Glarea lozoyensis (strain ATCC 20868 / MF5171)</name>
    <dbReference type="NCBI Taxonomy" id="1116229"/>
    <lineage>
        <taxon>Eukaryota</taxon>
        <taxon>Fungi</taxon>
        <taxon>Dikarya</taxon>
        <taxon>Ascomycota</taxon>
        <taxon>Pezizomycotina</taxon>
        <taxon>Leotiomycetes</taxon>
        <taxon>Helotiales</taxon>
        <taxon>Helotiaceae</taxon>
        <taxon>Glarea</taxon>
    </lineage>
</organism>
<dbReference type="SUPFAM" id="SSF48264">
    <property type="entry name" value="Cytochrome P450"/>
    <property type="match status" value="1"/>
</dbReference>
<keyword evidence="4 6" id="KW-0479">Metal-binding</keyword>
<evidence type="ECO:0000256" key="4">
    <source>
        <dbReference type="ARBA" id="ARBA00022723"/>
    </source>
</evidence>
<keyword evidence="7" id="KW-0472">Membrane</keyword>
<dbReference type="KEGG" id="glz:GLAREA_04095"/>
<keyword evidence="9" id="KW-1185">Reference proteome</keyword>
<dbReference type="EMBL" id="KE145363">
    <property type="protein sequence ID" value="EPE31128.1"/>
    <property type="molecule type" value="Genomic_DNA"/>
</dbReference>
<evidence type="ECO:0000256" key="5">
    <source>
        <dbReference type="ARBA" id="ARBA00023004"/>
    </source>
</evidence>
<dbReference type="AlphaFoldDB" id="S3DXP1"/>
<accession>S3DXP1</accession>
<keyword evidence="7" id="KW-0812">Transmembrane</keyword>
<comment type="cofactor">
    <cofactor evidence="1 6">
        <name>heme</name>
        <dbReference type="ChEBI" id="CHEBI:30413"/>
    </cofactor>
</comment>
<evidence type="ECO:0000256" key="2">
    <source>
        <dbReference type="ARBA" id="ARBA00010617"/>
    </source>
</evidence>
<evidence type="ECO:0000256" key="6">
    <source>
        <dbReference type="PIRSR" id="PIRSR602403-1"/>
    </source>
</evidence>
<dbReference type="InterPro" id="IPR001128">
    <property type="entry name" value="Cyt_P450"/>
</dbReference>
<keyword evidence="5 6" id="KW-0408">Iron</keyword>
<keyword evidence="3 6" id="KW-0349">Heme</keyword>
<keyword evidence="7" id="KW-1133">Transmembrane helix</keyword>
<evidence type="ECO:0000256" key="3">
    <source>
        <dbReference type="ARBA" id="ARBA00022617"/>
    </source>
</evidence>
<evidence type="ECO:0000256" key="7">
    <source>
        <dbReference type="SAM" id="Phobius"/>
    </source>
</evidence>
<dbReference type="HOGENOM" id="CLU_033574_2_0_1"/>
<sequence>MFSLPAVQEFSTLTLLSAGASVLLGLLYLTLFPGKYQFPPGAPKLVSGQYPIIGASGFFTARWDFFRNAIAQSPTGNFSFFLGKYPVVGLSGEIGRRVFFDSRELGFAEGYAVLFGQSPNSLHDNQDFEKSKELTGPGGFSSRTYTRMLKAENFVKSLPQLRKDVQGSMNRLANDPSGITDPFESIYRIVYQLTIRTVGCDDIAENPELLEKTLQLFETVEASATATTILFPKFPSIGIIKRTIAGGRLYMIIMKIVNERRKTGKRRDDPLQMLIDDDVEVEQIVTHIIGSLFAGLLNSGINSAWALAYLATNPEWMGRVRDEINFVAQKYTSNPDAPLVEQLSEIPSDAWESEFPMMHLCLRDSIRLQLLGTAFRRNISGRDVPVGDHEVIPPGAFVCFHVGDIHLNPDIYPEPTKWDPSRYLPDRAEDKKVHYGWMGWGLGRHPCLGMRFAKLEQNMITAYFIATFDYELTDKDGQKVHDTPPVNFNSHTAEKPHQRVYLKYKKR</sequence>
<dbReference type="GO" id="GO:0020037">
    <property type="term" value="F:heme binding"/>
    <property type="evidence" value="ECO:0007669"/>
    <property type="project" value="InterPro"/>
</dbReference>
<dbReference type="InterPro" id="IPR002403">
    <property type="entry name" value="Cyt_P450_E_grp-IV"/>
</dbReference>
<dbReference type="GO" id="GO:0016705">
    <property type="term" value="F:oxidoreductase activity, acting on paired donors, with incorporation or reduction of molecular oxygen"/>
    <property type="evidence" value="ECO:0007669"/>
    <property type="project" value="InterPro"/>
</dbReference>
<dbReference type="Proteomes" id="UP000016922">
    <property type="component" value="Unassembled WGS sequence"/>
</dbReference>
<dbReference type="STRING" id="1116229.S3DXP1"/>
<dbReference type="Pfam" id="PF00067">
    <property type="entry name" value="p450"/>
    <property type="match status" value="1"/>
</dbReference>
<reference evidence="8 9" key="1">
    <citation type="journal article" date="2013" name="BMC Genomics">
        <title>Genomics-driven discovery of the pneumocandin biosynthetic gene cluster in the fungus Glarea lozoyensis.</title>
        <authorList>
            <person name="Chen L."/>
            <person name="Yue Q."/>
            <person name="Zhang X."/>
            <person name="Xiang M."/>
            <person name="Wang C."/>
            <person name="Li S."/>
            <person name="Che Y."/>
            <person name="Ortiz-Lopez F.J."/>
            <person name="Bills G.F."/>
            <person name="Liu X."/>
            <person name="An Z."/>
        </authorList>
    </citation>
    <scope>NUCLEOTIDE SEQUENCE [LARGE SCALE GENOMIC DNA]</scope>
    <source>
        <strain evidence="9">ATCC 20868 / MF5171</strain>
    </source>
</reference>
<dbReference type="eggNOG" id="KOG0684">
    <property type="taxonomic scope" value="Eukaryota"/>
</dbReference>
<evidence type="ECO:0000256" key="1">
    <source>
        <dbReference type="ARBA" id="ARBA00001971"/>
    </source>
</evidence>
<dbReference type="PANTHER" id="PTHR24304:SF2">
    <property type="entry name" value="24-HYDROXYCHOLESTEROL 7-ALPHA-HYDROXYLASE"/>
    <property type="match status" value="1"/>
</dbReference>
<dbReference type="OMA" id="MFPWLPT"/>
<dbReference type="InterPro" id="IPR036396">
    <property type="entry name" value="Cyt_P450_sf"/>
</dbReference>
<dbReference type="GO" id="GO:0004497">
    <property type="term" value="F:monooxygenase activity"/>
    <property type="evidence" value="ECO:0007669"/>
    <property type="project" value="InterPro"/>
</dbReference>
<feature type="transmembrane region" description="Helical" evidence="7">
    <location>
        <begin position="12"/>
        <end position="31"/>
    </location>
</feature>
<dbReference type="CDD" id="cd00302">
    <property type="entry name" value="cytochrome_P450"/>
    <property type="match status" value="1"/>
</dbReference>
<name>S3DXP1_GLAL2</name>
<dbReference type="PANTHER" id="PTHR24304">
    <property type="entry name" value="CYTOCHROME P450 FAMILY 7"/>
    <property type="match status" value="1"/>
</dbReference>
<feature type="binding site" description="axial binding residue" evidence="6">
    <location>
        <position position="447"/>
    </location>
    <ligand>
        <name>heme</name>
        <dbReference type="ChEBI" id="CHEBI:30413"/>
    </ligand>
    <ligandPart>
        <name>Fe</name>
        <dbReference type="ChEBI" id="CHEBI:18248"/>
    </ligandPart>
</feature>
<dbReference type="GeneID" id="19463150"/>
<dbReference type="PRINTS" id="PR00465">
    <property type="entry name" value="EP450IV"/>
</dbReference>
<dbReference type="OrthoDB" id="1055148at2759"/>
<dbReference type="GO" id="GO:0005506">
    <property type="term" value="F:iron ion binding"/>
    <property type="evidence" value="ECO:0007669"/>
    <property type="project" value="InterPro"/>
</dbReference>
<evidence type="ECO:0000313" key="9">
    <source>
        <dbReference type="Proteomes" id="UP000016922"/>
    </source>
</evidence>